<dbReference type="GO" id="GO:0098015">
    <property type="term" value="C:virus tail"/>
    <property type="evidence" value="ECO:0007669"/>
    <property type="project" value="UniProtKB-KW"/>
</dbReference>
<dbReference type="PROSITE" id="PS51688">
    <property type="entry name" value="ICA"/>
    <property type="match status" value="1"/>
</dbReference>
<proteinExistence type="predicted"/>
<reference evidence="4" key="1">
    <citation type="journal article" date="2021" name="Proc. Natl. Acad. Sci. U.S.A.">
        <title>A Catalog of Tens of Thousands of Viruses from Human Metagenomes Reveals Hidden Associations with Chronic Diseases.</title>
        <authorList>
            <person name="Tisza M.J."/>
            <person name="Buck C.B."/>
        </authorList>
    </citation>
    <scope>NUCLEOTIDE SEQUENCE</scope>
    <source>
        <strain evidence="4">Ct8NQ14</strain>
    </source>
</reference>
<accession>A0A8S5PMW4</accession>
<name>A0A8S5PMW4_9CAUD</name>
<dbReference type="Gene3D" id="1.10.10.10">
    <property type="entry name" value="Winged helix-like DNA-binding domain superfamily/Winged helix DNA-binding domain"/>
    <property type="match status" value="1"/>
</dbReference>
<dbReference type="NCBIfam" id="TIGR01665">
    <property type="entry name" value="put_anti_recept"/>
    <property type="match status" value="1"/>
</dbReference>
<sequence length="987" mass="107981">MLKIFNQSHEVVGYIKKYRDCKIESVLSTAEKTLSFTYLGKAKKIDYEYYIQTADAEYVVKAIRITSDGYPEYTATLNVEELEAKTWETFLAKDSSLRDTANLALAGTGWRVAECTMDKKRSVGLQNVTSKVVLQKLCTVFMCEMQVDSKAKTVSFREKFGEDKGVYFLQGLNLRQLTLSGDTYDFYTRIIPVGKDNLKITSVNDGKEYIDNFQFSKKIIPYIWQDTSYENATSLMEDATEKLKDLSIPKKSYTTDVRDLAYRSAEYSILEYSLGDTITLIDRKTGVRDKQRITKITEYPGNPDKNTCDIANTRETFDEIQSRLKEATSIVEAAKNLDGSLNGVVDKVTTDQILGFKDSVESEIQNSGTITAIASEISATKAQIGTIESTYLKTTEADIKYATIDLANIKNGSIKTAMIDVGAVNTAQIADGSITDAKIVELTANKITAGTLSVERLEIRGSNRSIVYALNNITGALQAQNVDTLNGEILTPRTITADKIVASSITGNEIAAKTILANHIDVIDLFAQKIEATDLHVVGNSTIDGNLITSGTISADRLDVNGIFAKDITATGAISGATLKGASGQFTGTVDAETLYVKGKIQIYASSYRTAATILEETEEDDINQLILGSQSYGSIISRNHIAAPSISTNGYGSFGGDISATRGLKLNHADTSLYLYNESGTFCIMHTGADGNSSWPIIWNFASNSLAVSNAIYCGSAGSFDKGITSKSESVFHTGSYTDPYPGKVCTIKSWGTLASLRFAAKGTNNTWLSGAKTDGAAYDTICLDAGAFVPGWRVRTIDGAWVGASYALDPGFRIYYCKNDRLAGDTNATDAVYNFSASGTFYTKALTQTSDEREKNIISGITDRYEDLFMRLKPVLFSWKTGSDGIHMGFGAQTVLQQVKKCGLTENELAAVHQGKGEGTWSLGYSEFIPLTVKMTQKSLRKIADVEETVNTIREETAKIAFLQAQIEQLYSYIGELKMQISERR</sequence>
<keyword evidence="2" id="KW-0946">Virion</keyword>
<organism evidence="4">
    <name type="scientific">Siphoviridae sp. ct8NQ14</name>
    <dbReference type="NCBI Taxonomy" id="2825363"/>
    <lineage>
        <taxon>Viruses</taxon>
        <taxon>Duplodnaviria</taxon>
        <taxon>Heunggongvirae</taxon>
        <taxon>Uroviricota</taxon>
        <taxon>Caudoviricetes</taxon>
    </lineage>
</organism>
<feature type="domain" description="Peptidase S74" evidence="3">
    <location>
        <begin position="852"/>
        <end position="952"/>
    </location>
</feature>
<dbReference type="EMBL" id="BK015464">
    <property type="protein sequence ID" value="DAE08096.1"/>
    <property type="molecule type" value="Genomic_DNA"/>
</dbReference>
<dbReference type="InterPro" id="IPR030392">
    <property type="entry name" value="S74_ICA"/>
</dbReference>
<dbReference type="InterPro" id="IPR007119">
    <property type="entry name" value="Phage_tail_spike_N"/>
</dbReference>
<evidence type="ECO:0000256" key="1">
    <source>
        <dbReference type="ARBA" id="ARBA00004328"/>
    </source>
</evidence>
<protein>
    <submittedName>
        <fullName evidence="4">Tail protein</fullName>
    </submittedName>
</protein>
<comment type="subcellular location">
    <subcellularLocation>
        <location evidence="1">Virion</location>
    </subcellularLocation>
</comment>
<evidence type="ECO:0000256" key="2">
    <source>
        <dbReference type="ARBA" id="ARBA00022732"/>
    </source>
</evidence>
<dbReference type="Pfam" id="PF06605">
    <property type="entry name" value="Prophage_tail"/>
    <property type="match status" value="1"/>
</dbReference>
<keyword evidence="2" id="KW-1227">Viral tail protein</keyword>
<dbReference type="InterPro" id="IPR010572">
    <property type="entry name" value="Tail_dom"/>
</dbReference>
<dbReference type="InterPro" id="IPR036388">
    <property type="entry name" value="WH-like_DNA-bd_sf"/>
</dbReference>
<evidence type="ECO:0000313" key="4">
    <source>
        <dbReference type="EMBL" id="DAE08096.1"/>
    </source>
</evidence>
<evidence type="ECO:0000259" key="3">
    <source>
        <dbReference type="PROSITE" id="PS51688"/>
    </source>
</evidence>
<dbReference type="Pfam" id="PF13884">
    <property type="entry name" value="Peptidase_S74"/>
    <property type="match status" value="1"/>
</dbReference>